<gene>
    <name evidence="1" type="ORF">BV394_11000</name>
</gene>
<dbReference type="OrthoDB" id="7844825at2"/>
<keyword evidence="2" id="KW-1185">Reference proteome</keyword>
<dbReference type="AlphaFoldDB" id="A0A1U7DJK5"/>
<dbReference type="STRING" id="1267768.BV394_11000"/>
<proteinExistence type="predicted"/>
<name>A0A1U7DJK5_9RHOB</name>
<evidence type="ECO:0000313" key="1">
    <source>
        <dbReference type="EMBL" id="APX90187.1"/>
    </source>
</evidence>
<evidence type="ECO:0000313" key="2">
    <source>
        <dbReference type="Proteomes" id="UP000187266"/>
    </source>
</evidence>
<dbReference type="RefSeq" id="WP_076980204.1">
    <property type="nucleotide sequence ID" value="NZ_CP019124.1"/>
</dbReference>
<dbReference type="EMBL" id="CP019124">
    <property type="protein sequence ID" value="APX90187.1"/>
    <property type="molecule type" value="Genomic_DNA"/>
</dbReference>
<organism evidence="1 2">
    <name type="scientific">Brevirhabdus pacifica</name>
    <dbReference type="NCBI Taxonomy" id="1267768"/>
    <lineage>
        <taxon>Bacteria</taxon>
        <taxon>Pseudomonadati</taxon>
        <taxon>Pseudomonadota</taxon>
        <taxon>Alphaproteobacteria</taxon>
        <taxon>Rhodobacterales</taxon>
        <taxon>Paracoccaceae</taxon>
        <taxon>Brevirhabdus</taxon>
    </lineage>
</organism>
<accession>A0A2M9D4H1</accession>
<accession>A0A1U7DJK5</accession>
<reference evidence="1 2" key="1">
    <citation type="submission" date="2017-01" db="EMBL/GenBank/DDBJ databases">
        <title>Genomic analysis of Xuhuaishuia manganoxidans DY6-4.</title>
        <authorList>
            <person name="Wang X."/>
        </authorList>
    </citation>
    <scope>NUCLEOTIDE SEQUENCE [LARGE SCALE GENOMIC DNA]</scope>
    <source>
        <strain evidence="1 2">DY6-4</strain>
    </source>
</reference>
<sequence length="546" mass="59345">MTASAQVPTAARAEVPADTRLRDAGAQSRLGAALRILVIALAALAAAWPILAHPYLPLVDLPNHIARLYVAANPGTELARYYDYVFRAVPNAAADILWAALGHPASAIFFSRMTMVLYALNAVAATAVLSRVIWGRWSYWSAASGLLVYSAPFFWGFQNYLIGFPFALHAFSLWLVTEGRRPWARALIFTPLAFALLYLHLFAFAVLAVGAAGREIQRLAEAPAGPKARHLTSHLWLVLPFMLPLAALVAEMTRAGPNPAGSLTTFGSLADRFRALLTPFWDAGLARSAPDLNQAGLLVLAFFVTIVPFALRKSGARLTVAEPMRGPLLAMAALSLLAPSWVNGVAAVDMRFPVVFCLMFVAATRWQDVRLLAGVAIGTVAALILGLRVALMDGFTAEYNQRLIPVFQMLGHVPPGARVLPLRAPGQEGEPVFWHVQAYAVPLSHAFVPTLFQGVHALRLRPEWRDRAHPAAHAISSQRLFEAERYARTQQAAAARGEGPFWLGWERKFTHLLMLDAGPDLSEDPRLRLVARSGGAALYKVVAGSR</sequence>
<dbReference type="Proteomes" id="UP000187266">
    <property type="component" value="Chromosome"/>
</dbReference>
<protein>
    <submittedName>
        <fullName evidence="1">Uncharacterized protein</fullName>
    </submittedName>
</protein>